<feature type="domain" description="SPX" evidence="8">
    <location>
        <begin position="1"/>
        <end position="163"/>
    </location>
</feature>
<evidence type="ECO:0000313" key="9">
    <source>
        <dbReference type="EMBL" id="EKD16555.1"/>
    </source>
</evidence>
<dbReference type="GO" id="GO:0007034">
    <property type="term" value="P:vacuolar transport"/>
    <property type="evidence" value="ECO:0007669"/>
    <property type="project" value="TreeGrafter"/>
</dbReference>
<evidence type="ECO:0000256" key="2">
    <source>
        <dbReference type="ARBA" id="ARBA00022554"/>
    </source>
</evidence>
<proteinExistence type="predicted"/>
<evidence type="ECO:0000313" key="10">
    <source>
        <dbReference type="Proteomes" id="UP000006753"/>
    </source>
</evidence>
<organism evidence="9 10">
    <name type="scientific">Marssonina brunnea f. sp. multigermtubi (strain MB_m1)</name>
    <name type="common">Marssonina leaf spot fungus</name>
    <dbReference type="NCBI Taxonomy" id="1072389"/>
    <lineage>
        <taxon>Eukaryota</taxon>
        <taxon>Fungi</taxon>
        <taxon>Dikarya</taxon>
        <taxon>Ascomycota</taxon>
        <taxon>Pezizomycotina</taxon>
        <taxon>Leotiomycetes</taxon>
        <taxon>Helotiales</taxon>
        <taxon>Drepanopezizaceae</taxon>
        <taxon>Drepanopeziza</taxon>
    </lineage>
</organism>
<dbReference type="Proteomes" id="UP000006753">
    <property type="component" value="Unassembled WGS sequence"/>
</dbReference>
<sequence>MKYSERFHKESVPQWAPFNVDYIELKNLIKLNTTRNQGQAIAIPGQADPRLEKFEKSFFDELKNQHNRVDLFVKNKADEYTHWLNDLQKQVVKLLERTTRLKGGPIPEALHRKYIIYNDRIERCGAEITSLERFQKAQREAFRKILKKYKKWTGSATLGERFDFEVLNRPDSFTKFDFDELRSRYRLLSASIRSSTPPPISGTTSPSSSRRPSRRSSTQISVQPPPQAYWNEYDNGSEAEDEPFTIYVNPDADSFPGAKAVELLLEKIQQPMKSVKSWFSPGTSPSAETRPLLRSRDSYFHGFNDQNSPVDTEDDAYASSNEFPAGYATHYATFPSIKDQMFSRSRETWLFRIMLGSYAGSLILIFITSILFSTGRRKLMVEVDAGAVAGCVASLCFALGGIMAAVCRQEKLGWLHITCVWVAFMGLFALNLMLLFLVLSNIRS</sequence>
<keyword evidence="2" id="KW-0926">Vacuole</keyword>
<dbReference type="PANTHER" id="PTHR46140">
    <property type="entry name" value="VACUOLAR TRANSPORTER CHAPERONE 1-RELATED"/>
    <property type="match status" value="1"/>
</dbReference>
<comment type="subcellular location">
    <subcellularLocation>
        <location evidence="1">Vacuole membrane</location>
        <topology evidence="1">Multi-pass membrane protein</topology>
    </subcellularLocation>
</comment>
<dbReference type="OMA" id="KMHTTRD"/>
<dbReference type="PROSITE" id="PS51382">
    <property type="entry name" value="SPX"/>
    <property type="match status" value="1"/>
</dbReference>
<gene>
    <name evidence="9" type="ORF">MBM_05024</name>
</gene>
<dbReference type="GO" id="GO:0006799">
    <property type="term" value="P:polyphosphate biosynthetic process"/>
    <property type="evidence" value="ECO:0007669"/>
    <property type="project" value="UniProtKB-ARBA"/>
</dbReference>
<dbReference type="InParanoid" id="K1WG92"/>
<evidence type="ECO:0000256" key="7">
    <source>
        <dbReference type="SAM" id="Phobius"/>
    </source>
</evidence>
<dbReference type="eggNOG" id="ENOG502SB0X">
    <property type="taxonomic scope" value="Eukaryota"/>
</dbReference>
<keyword evidence="5 7" id="KW-0472">Membrane</keyword>
<feature type="transmembrane region" description="Helical" evidence="7">
    <location>
        <begin position="349"/>
        <end position="373"/>
    </location>
</feature>
<feature type="compositionally biased region" description="Low complexity" evidence="6">
    <location>
        <begin position="193"/>
        <end position="221"/>
    </location>
</feature>
<feature type="transmembrane region" description="Helical" evidence="7">
    <location>
        <begin position="385"/>
        <end position="406"/>
    </location>
</feature>
<dbReference type="GeneID" id="18760959"/>
<dbReference type="InterPro" id="IPR051572">
    <property type="entry name" value="VTC_Complex_Subunit"/>
</dbReference>
<dbReference type="PANTHER" id="PTHR46140:SF1">
    <property type="entry name" value="VACUOLAR TRANSPORTER CHAPERONE COMPLEX SUBUNIT 4-RELATED"/>
    <property type="match status" value="1"/>
</dbReference>
<keyword evidence="10" id="KW-1185">Reference proteome</keyword>
<protein>
    <submittedName>
        <fullName evidence="9">SPX domain-containing protein</fullName>
    </submittedName>
</protein>
<evidence type="ECO:0000256" key="5">
    <source>
        <dbReference type="ARBA" id="ARBA00023136"/>
    </source>
</evidence>
<dbReference type="OrthoDB" id="5588846at2759"/>
<dbReference type="HOGENOM" id="CLU_048481_0_0_1"/>
<evidence type="ECO:0000256" key="1">
    <source>
        <dbReference type="ARBA" id="ARBA00004128"/>
    </source>
</evidence>
<dbReference type="STRING" id="1072389.K1WG92"/>
<dbReference type="GO" id="GO:0016237">
    <property type="term" value="P:microautophagy"/>
    <property type="evidence" value="ECO:0007669"/>
    <property type="project" value="TreeGrafter"/>
</dbReference>
<dbReference type="RefSeq" id="XP_007292913.1">
    <property type="nucleotide sequence ID" value="XM_007292851.1"/>
</dbReference>
<keyword evidence="3 7" id="KW-0812">Transmembrane</keyword>
<evidence type="ECO:0000259" key="8">
    <source>
        <dbReference type="PROSITE" id="PS51382"/>
    </source>
</evidence>
<dbReference type="AlphaFoldDB" id="K1WG92"/>
<keyword evidence="4 7" id="KW-1133">Transmembrane helix</keyword>
<evidence type="ECO:0000256" key="3">
    <source>
        <dbReference type="ARBA" id="ARBA00022692"/>
    </source>
</evidence>
<dbReference type="InterPro" id="IPR004331">
    <property type="entry name" value="SPX_dom"/>
</dbReference>
<evidence type="ECO:0000256" key="4">
    <source>
        <dbReference type="ARBA" id="ARBA00022989"/>
    </source>
</evidence>
<dbReference type="CDD" id="cd14474">
    <property type="entry name" value="SPX_YDR089W"/>
    <property type="match status" value="1"/>
</dbReference>
<feature type="transmembrane region" description="Helical" evidence="7">
    <location>
        <begin position="412"/>
        <end position="439"/>
    </location>
</feature>
<dbReference type="KEGG" id="mbe:MBM_05024"/>
<dbReference type="EMBL" id="JH921438">
    <property type="protein sequence ID" value="EKD16555.1"/>
    <property type="molecule type" value="Genomic_DNA"/>
</dbReference>
<accession>K1WG92</accession>
<dbReference type="GO" id="GO:0000329">
    <property type="term" value="C:fungal-type vacuole membrane"/>
    <property type="evidence" value="ECO:0007669"/>
    <property type="project" value="TreeGrafter"/>
</dbReference>
<name>K1WG92_MARBU</name>
<dbReference type="GO" id="GO:0042144">
    <property type="term" value="P:vacuole fusion, non-autophagic"/>
    <property type="evidence" value="ECO:0007669"/>
    <property type="project" value="TreeGrafter"/>
</dbReference>
<dbReference type="GO" id="GO:0033254">
    <property type="term" value="C:vacuolar transporter chaperone complex"/>
    <property type="evidence" value="ECO:0007669"/>
    <property type="project" value="TreeGrafter"/>
</dbReference>
<feature type="region of interest" description="Disordered" evidence="6">
    <location>
        <begin position="193"/>
        <end position="237"/>
    </location>
</feature>
<evidence type="ECO:0000256" key="6">
    <source>
        <dbReference type="SAM" id="MobiDB-lite"/>
    </source>
</evidence>
<reference evidence="9 10" key="1">
    <citation type="journal article" date="2012" name="BMC Genomics">
        <title>Sequencing the genome of Marssonina brunnea reveals fungus-poplar co-evolution.</title>
        <authorList>
            <person name="Zhu S."/>
            <person name="Cao Y.-Z."/>
            <person name="Jiang C."/>
            <person name="Tan B.-Y."/>
            <person name="Wang Z."/>
            <person name="Feng S."/>
            <person name="Zhang L."/>
            <person name="Su X.-H."/>
            <person name="Brejova B."/>
            <person name="Vinar T."/>
            <person name="Xu M."/>
            <person name="Wang M.-X."/>
            <person name="Zhang S.-G."/>
            <person name="Huang M.-R."/>
            <person name="Wu R."/>
            <person name="Zhou Y."/>
        </authorList>
    </citation>
    <scope>NUCLEOTIDE SEQUENCE [LARGE SCALE GENOMIC DNA]</scope>
    <source>
        <strain evidence="9 10">MB_m1</strain>
    </source>
</reference>